<evidence type="ECO:0000313" key="2">
    <source>
        <dbReference type="EMBL" id="CAE7587581.1"/>
    </source>
</evidence>
<evidence type="ECO:0000256" key="1">
    <source>
        <dbReference type="SAM" id="MobiDB-lite"/>
    </source>
</evidence>
<dbReference type="EMBL" id="CAJNDS010002759">
    <property type="protein sequence ID" value="CAE7587581.1"/>
    <property type="molecule type" value="Genomic_DNA"/>
</dbReference>
<organism evidence="2 3">
    <name type="scientific">Symbiodinium natans</name>
    <dbReference type="NCBI Taxonomy" id="878477"/>
    <lineage>
        <taxon>Eukaryota</taxon>
        <taxon>Sar</taxon>
        <taxon>Alveolata</taxon>
        <taxon>Dinophyceae</taxon>
        <taxon>Suessiales</taxon>
        <taxon>Symbiodiniaceae</taxon>
        <taxon>Symbiodinium</taxon>
    </lineage>
</organism>
<comment type="caution">
    <text evidence="2">The sequence shown here is derived from an EMBL/GenBank/DDBJ whole genome shotgun (WGS) entry which is preliminary data.</text>
</comment>
<proteinExistence type="predicted"/>
<feature type="region of interest" description="Disordered" evidence="1">
    <location>
        <begin position="1"/>
        <end position="23"/>
    </location>
</feature>
<dbReference type="Proteomes" id="UP000604046">
    <property type="component" value="Unassembled WGS sequence"/>
</dbReference>
<keyword evidence="3" id="KW-1185">Reference proteome</keyword>
<dbReference type="AlphaFoldDB" id="A0A812UW96"/>
<evidence type="ECO:0000313" key="3">
    <source>
        <dbReference type="Proteomes" id="UP000604046"/>
    </source>
</evidence>
<gene>
    <name evidence="2" type="primary">CACNA1H</name>
    <name evidence="2" type="ORF">SNAT2548_LOCUS33487</name>
</gene>
<protein>
    <submittedName>
        <fullName evidence="2">CACNA1H protein</fullName>
    </submittedName>
</protein>
<sequence>MDGCASVCTGPSANSPAGTEIKLDQMPYTEEEPELKKELESLSTSVAKPQEMLASLKLQHAAIHATMLDMEELLSTSQTQLTQLAAKVEQATIAAGLGETDVWGEEDFVTMV</sequence>
<name>A0A812UW96_9DINO</name>
<accession>A0A812UW96</accession>
<reference evidence="2" key="1">
    <citation type="submission" date="2021-02" db="EMBL/GenBank/DDBJ databases">
        <authorList>
            <person name="Dougan E. K."/>
            <person name="Rhodes N."/>
            <person name="Thang M."/>
            <person name="Chan C."/>
        </authorList>
    </citation>
    <scope>NUCLEOTIDE SEQUENCE</scope>
</reference>